<feature type="site" description="Lowers pKa of active site Cys" evidence="4">
    <location>
        <position position="241"/>
    </location>
</feature>
<dbReference type="InterPro" id="IPR016639">
    <property type="entry name" value="GST_Omega/GSH"/>
</dbReference>
<dbReference type="SFLD" id="SFLDS00019">
    <property type="entry name" value="Glutathione_Transferase_(cytos"/>
    <property type="match status" value="1"/>
</dbReference>
<feature type="binding site" evidence="3">
    <location>
        <position position="74"/>
    </location>
    <ligand>
        <name>glutathione</name>
        <dbReference type="ChEBI" id="CHEBI:57925"/>
    </ligand>
</feature>
<feature type="site" description="Lowers pKa of active site Cys" evidence="4">
    <location>
        <position position="286"/>
    </location>
</feature>
<dbReference type="Pfam" id="PF13410">
    <property type="entry name" value="GST_C_2"/>
    <property type="match status" value="1"/>
</dbReference>
<dbReference type="InterPro" id="IPR047047">
    <property type="entry name" value="GST_Omega-like_C"/>
</dbReference>
<feature type="active site" description="Proton donor/acceptor" evidence="2">
    <location>
        <position position="181"/>
    </location>
</feature>
<dbReference type="GO" id="GO:0005737">
    <property type="term" value="C:cytoplasm"/>
    <property type="evidence" value="ECO:0007669"/>
    <property type="project" value="TreeGrafter"/>
</dbReference>
<dbReference type="GO" id="GO:0004364">
    <property type="term" value="F:glutathione transferase activity"/>
    <property type="evidence" value="ECO:0007669"/>
    <property type="project" value="InterPro"/>
</dbReference>
<dbReference type="AlphaFoldDB" id="A0A420RU08"/>
<feature type="domain" description="GST N-terminal" evidence="5">
    <location>
        <begin position="38"/>
        <end position="140"/>
    </location>
</feature>
<dbReference type="InterPro" id="IPR036282">
    <property type="entry name" value="Glutathione-S-Trfase_C_sf"/>
</dbReference>
<proteinExistence type="inferred from homology"/>
<sequence>MSFRQTHQGPEDAWHGIIEAHGQFPPEQGRYHLYIGLFCPFAHRVNIVRHLRGLESVIDASIVRPFPKGDENGWPGLQFLGDDPYEGATKDKVHGLKHLHELYFKADPNYKGKYSVPVLWDTKEDTIVSNESAEMLRWLPSAFTDSSPERECSLDLYPAHLQTIIDSISVWMQRDLNVRVYKAGFSTTQTAYEDNVTTVFAALNHLEKLLHQHGGPYILGSSLTEVDVRAFPTVIRFDTLYVQHCKCNLGTIRGSYPIIHEWMKNLYWNVYGFQETTNFQHIKDFYIKNQGNINPLGIVPIGPFPDVEAGAQGDFSALQPGEIRHAAVLRREEELYG</sequence>
<dbReference type="Proteomes" id="UP000283569">
    <property type="component" value="Unassembled WGS sequence"/>
</dbReference>
<dbReference type="InterPro" id="IPR004045">
    <property type="entry name" value="Glutathione_S-Trfase_N"/>
</dbReference>
<evidence type="ECO:0000256" key="3">
    <source>
        <dbReference type="PIRSR" id="PIRSR015753-2"/>
    </source>
</evidence>
<dbReference type="PANTHER" id="PTHR32419">
    <property type="entry name" value="GLUTATHIONYL-HYDROQUINONE REDUCTASE"/>
    <property type="match status" value="1"/>
</dbReference>
<comment type="caution">
    <text evidence="6">The sequence shown here is derived from an EMBL/GenBank/DDBJ whole genome shotgun (WGS) entry which is preliminary data.</text>
</comment>
<dbReference type="InterPro" id="IPR040079">
    <property type="entry name" value="Glutathione_S-Trfase"/>
</dbReference>
<name>A0A420RU08_GIBIN</name>
<accession>A0A420RU08</accession>
<dbReference type="InterPro" id="IPR036249">
    <property type="entry name" value="Thioredoxin-like_sf"/>
</dbReference>
<feature type="binding site" evidence="3">
    <location>
        <begin position="113"/>
        <end position="116"/>
    </location>
    <ligand>
        <name>glutathione</name>
        <dbReference type="ChEBI" id="CHEBI:57925"/>
    </ligand>
</feature>
<evidence type="ECO:0000313" key="7">
    <source>
        <dbReference type="Proteomes" id="UP000283569"/>
    </source>
</evidence>
<comment type="similarity">
    <text evidence="1">Belongs to the GST superfamily.</text>
</comment>
<gene>
    <name evidence="6" type="ORF">BFJ72_g15026</name>
</gene>
<dbReference type="SUPFAM" id="SSF47616">
    <property type="entry name" value="GST C-terminal domain-like"/>
    <property type="match status" value="1"/>
</dbReference>
<dbReference type="Gene3D" id="1.20.1050.10">
    <property type="match status" value="1"/>
</dbReference>
<dbReference type="PANTHER" id="PTHR32419:SF23">
    <property type="entry name" value="GLUTATHIONE S-TRANSFERASE (EUROFUNG)"/>
    <property type="match status" value="1"/>
</dbReference>
<protein>
    <recommendedName>
        <fullName evidence="5">GST N-terminal domain-containing protein</fullName>
    </recommendedName>
</protein>
<dbReference type="SUPFAM" id="SSF52833">
    <property type="entry name" value="Thioredoxin-like"/>
    <property type="match status" value="1"/>
</dbReference>
<dbReference type="CDD" id="cd03190">
    <property type="entry name" value="GST_C_Omega_like"/>
    <property type="match status" value="1"/>
</dbReference>
<organism evidence="6 7">
    <name type="scientific">Gibberella intermedia</name>
    <name type="common">Bulb rot disease fungus</name>
    <name type="synonym">Fusarium proliferatum</name>
    <dbReference type="NCBI Taxonomy" id="948311"/>
    <lineage>
        <taxon>Eukaryota</taxon>
        <taxon>Fungi</taxon>
        <taxon>Dikarya</taxon>
        <taxon>Ascomycota</taxon>
        <taxon>Pezizomycotina</taxon>
        <taxon>Sordariomycetes</taxon>
        <taxon>Hypocreomycetidae</taxon>
        <taxon>Hypocreales</taxon>
        <taxon>Nectriaceae</taxon>
        <taxon>Fusarium</taxon>
        <taxon>Fusarium fujikuroi species complex</taxon>
    </lineage>
</organism>
<feature type="active site" description="Nucleophile" evidence="2">
    <location>
        <position position="39"/>
    </location>
</feature>
<dbReference type="Gene3D" id="3.40.30.10">
    <property type="entry name" value="Glutaredoxin"/>
    <property type="match status" value="1"/>
</dbReference>
<evidence type="ECO:0000256" key="4">
    <source>
        <dbReference type="PIRSR" id="PIRSR015753-3"/>
    </source>
</evidence>
<evidence type="ECO:0000259" key="5">
    <source>
        <dbReference type="Pfam" id="PF13409"/>
    </source>
</evidence>
<dbReference type="SFLD" id="SFLDG01148">
    <property type="entry name" value="Xi_(cytGST)"/>
    <property type="match status" value="1"/>
</dbReference>
<dbReference type="SFLD" id="SFLDG01206">
    <property type="entry name" value="Xi.1"/>
    <property type="match status" value="1"/>
</dbReference>
<dbReference type="EMBL" id="MRDB01000164">
    <property type="protein sequence ID" value="RKL20541.1"/>
    <property type="molecule type" value="Genomic_DNA"/>
</dbReference>
<evidence type="ECO:0000256" key="1">
    <source>
        <dbReference type="ARBA" id="ARBA00007409"/>
    </source>
</evidence>
<evidence type="ECO:0000313" key="6">
    <source>
        <dbReference type="EMBL" id="RKL20541.1"/>
    </source>
</evidence>
<feature type="binding site" evidence="3">
    <location>
        <begin position="131"/>
        <end position="132"/>
    </location>
    <ligand>
        <name>glutathione</name>
        <dbReference type="ChEBI" id="CHEBI:57925"/>
    </ligand>
</feature>
<evidence type="ECO:0000256" key="2">
    <source>
        <dbReference type="PIRSR" id="PIRSR015753-1"/>
    </source>
</evidence>
<reference evidence="6 7" key="1">
    <citation type="journal article" date="2018" name="Sci. Rep.">
        <title>Characterisation of pathogen-specific regions and novel effector candidates in Fusarium oxysporum f. sp. cepae.</title>
        <authorList>
            <person name="Armitage A.D."/>
            <person name="Taylor A."/>
            <person name="Sobczyk M.K."/>
            <person name="Baxter L."/>
            <person name="Greenfield B.P."/>
            <person name="Bates H.J."/>
            <person name="Wilson F."/>
            <person name="Jackson A.C."/>
            <person name="Ott S."/>
            <person name="Harrison R.J."/>
            <person name="Clarkson J.P."/>
        </authorList>
    </citation>
    <scope>NUCLEOTIDE SEQUENCE [LARGE SCALE GENOMIC DNA]</scope>
    <source>
        <strain evidence="6 7">Fp_A8</strain>
    </source>
</reference>
<dbReference type="Pfam" id="PF13409">
    <property type="entry name" value="GST_N_2"/>
    <property type="match status" value="1"/>
</dbReference>
<dbReference type="PIRSF" id="PIRSF015753">
    <property type="entry name" value="GST"/>
    <property type="match status" value="1"/>
</dbReference>